<dbReference type="InterPro" id="IPR003959">
    <property type="entry name" value="ATPase_AAA_core"/>
</dbReference>
<reference evidence="2 3" key="1">
    <citation type="submission" date="2016-10" db="EMBL/GenBank/DDBJ databases">
        <authorList>
            <person name="de Groot N.N."/>
        </authorList>
    </citation>
    <scope>NUCLEOTIDE SEQUENCE [LARGE SCALE GENOMIC DNA]</scope>
    <source>
        <strain evidence="2 3">DSM 21668</strain>
    </source>
</reference>
<evidence type="ECO:0000259" key="1">
    <source>
        <dbReference type="Pfam" id="PF00004"/>
    </source>
</evidence>
<keyword evidence="3" id="KW-1185">Reference proteome</keyword>
<dbReference type="Pfam" id="PF00004">
    <property type="entry name" value="AAA"/>
    <property type="match status" value="1"/>
</dbReference>
<dbReference type="SUPFAM" id="SSF52540">
    <property type="entry name" value="P-loop containing nucleoside triphosphate hydrolases"/>
    <property type="match status" value="1"/>
</dbReference>
<evidence type="ECO:0000313" key="3">
    <source>
        <dbReference type="Proteomes" id="UP000198901"/>
    </source>
</evidence>
<evidence type="ECO:0000313" key="2">
    <source>
        <dbReference type="EMBL" id="SDM24718.1"/>
    </source>
</evidence>
<dbReference type="Proteomes" id="UP000198901">
    <property type="component" value="Unassembled WGS sequence"/>
</dbReference>
<dbReference type="AlphaFoldDB" id="A0A1G9RN77"/>
<protein>
    <submittedName>
        <fullName evidence="2">AAA ATPase domain-containing protein</fullName>
    </submittedName>
</protein>
<dbReference type="Gene3D" id="3.40.50.300">
    <property type="entry name" value="P-loop containing nucleotide triphosphate hydrolases"/>
    <property type="match status" value="1"/>
</dbReference>
<name>A0A1G9RN77_9BACT</name>
<proteinExistence type="predicted"/>
<gene>
    <name evidence="2" type="ORF">SAMN04488090_2968</name>
</gene>
<organism evidence="2 3">
    <name type="scientific">Siphonobacter aquaeclarae</name>
    <dbReference type="NCBI Taxonomy" id="563176"/>
    <lineage>
        <taxon>Bacteria</taxon>
        <taxon>Pseudomonadati</taxon>
        <taxon>Bacteroidota</taxon>
        <taxon>Cytophagia</taxon>
        <taxon>Cytophagales</taxon>
        <taxon>Cytophagaceae</taxon>
        <taxon>Siphonobacter</taxon>
    </lineage>
</organism>
<dbReference type="InterPro" id="IPR027417">
    <property type="entry name" value="P-loop_NTPase"/>
</dbReference>
<dbReference type="GO" id="GO:0005524">
    <property type="term" value="F:ATP binding"/>
    <property type="evidence" value="ECO:0007669"/>
    <property type="project" value="InterPro"/>
</dbReference>
<dbReference type="OrthoDB" id="9809379at2"/>
<accession>A0A1G9RN77</accession>
<feature type="domain" description="ATPase AAA-type core" evidence="1">
    <location>
        <begin position="200"/>
        <end position="320"/>
    </location>
</feature>
<dbReference type="STRING" id="563176.SAMN04488090_2968"/>
<sequence length="371" mass="42550">MSILESILSITMKFIYPPKDLSLIDSDGVSLHGFFYHCFNVLPTIHRYVKNVDRQIMLNALRERFDLSDESLIYRTFHEHSPGIAPNPQHPKRLMEFAVQIREQFWVSSNYHNFEIYSGPAVSEADVEDVLACFRGMEESQPNQQDLFNMIMRNDYGYDLKAFQIRKHDIDLRANYNDDFSPVHERIETFLKEPNSNGIVLLHGLPGTGKTTYLRYLISTLNKKIIFLPPHLMDFMASPEFIPFITDYRDSILIVEDCEELLKPREQKMGGASSGLTNLLNIGDGLLADALSFKIVCTFNTDLRNIDQAILRKGRLIARYAFRALDTDKANQLAEKIGKEPSFTHPVTLAELYNAGEENFAEVPVDRKLGF</sequence>
<dbReference type="EMBL" id="FNGS01000005">
    <property type="protein sequence ID" value="SDM24718.1"/>
    <property type="molecule type" value="Genomic_DNA"/>
</dbReference>
<dbReference type="GO" id="GO:0016887">
    <property type="term" value="F:ATP hydrolysis activity"/>
    <property type="evidence" value="ECO:0007669"/>
    <property type="project" value="InterPro"/>
</dbReference>